<organism evidence="2 3">
    <name type="scientific">Ambrosia artemisiifolia</name>
    <name type="common">Common ragweed</name>
    <dbReference type="NCBI Taxonomy" id="4212"/>
    <lineage>
        <taxon>Eukaryota</taxon>
        <taxon>Viridiplantae</taxon>
        <taxon>Streptophyta</taxon>
        <taxon>Embryophyta</taxon>
        <taxon>Tracheophyta</taxon>
        <taxon>Spermatophyta</taxon>
        <taxon>Magnoliopsida</taxon>
        <taxon>eudicotyledons</taxon>
        <taxon>Gunneridae</taxon>
        <taxon>Pentapetalae</taxon>
        <taxon>asterids</taxon>
        <taxon>campanulids</taxon>
        <taxon>Asterales</taxon>
        <taxon>Asteraceae</taxon>
        <taxon>Asteroideae</taxon>
        <taxon>Heliantheae alliance</taxon>
        <taxon>Heliantheae</taxon>
        <taxon>Ambrosia</taxon>
    </lineage>
</organism>
<gene>
    <name evidence="2" type="ORF">M8C21_009354</name>
</gene>
<dbReference type="Proteomes" id="UP001206925">
    <property type="component" value="Unassembled WGS sequence"/>
</dbReference>
<name>A0AAD5GIS6_AMBAR</name>
<feature type="compositionally biased region" description="Low complexity" evidence="1">
    <location>
        <begin position="124"/>
        <end position="137"/>
    </location>
</feature>
<dbReference type="EMBL" id="JAMZMK010007921">
    <property type="protein sequence ID" value="KAI7742734.1"/>
    <property type="molecule type" value="Genomic_DNA"/>
</dbReference>
<feature type="region of interest" description="Disordered" evidence="1">
    <location>
        <begin position="117"/>
        <end position="162"/>
    </location>
</feature>
<accession>A0AAD5GIS6</accession>
<keyword evidence="3" id="KW-1185">Reference proteome</keyword>
<dbReference type="AlphaFoldDB" id="A0AAD5GIS6"/>
<comment type="caution">
    <text evidence="2">The sequence shown here is derived from an EMBL/GenBank/DDBJ whole genome shotgun (WGS) entry which is preliminary data.</text>
</comment>
<protein>
    <submittedName>
        <fullName evidence="2">Uncharacterized protein</fullName>
    </submittedName>
</protein>
<evidence type="ECO:0000256" key="1">
    <source>
        <dbReference type="SAM" id="MobiDB-lite"/>
    </source>
</evidence>
<dbReference type="PANTHER" id="PTHR33413:SF1">
    <property type="entry name" value="EXPRESSED PROTEIN"/>
    <property type="match status" value="1"/>
</dbReference>
<evidence type="ECO:0000313" key="3">
    <source>
        <dbReference type="Proteomes" id="UP001206925"/>
    </source>
</evidence>
<sequence length="162" mass="17828">MGNCQAAEAATVVLVHPGYKVERIYWSVSARDVMNSNPGHYVAQVLTSMAVKTQNGQPVKQLKLLQPDHTLLIGHVYRLISYEDVLKEFAAKKCVKLGKLLMERGVIEMKKQHTTVDTVSMPVRNGNSSKNGSSSNSNRKRNLSHGGGQWKPALKSISELGN</sequence>
<dbReference type="Pfam" id="PF14009">
    <property type="entry name" value="PADRE"/>
    <property type="match status" value="1"/>
</dbReference>
<evidence type="ECO:0000313" key="2">
    <source>
        <dbReference type="EMBL" id="KAI7742734.1"/>
    </source>
</evidence>
<dbReference type="PANTHER" id="PTHR33413">
    <property type="entry name" value="EXPRESSED PROTEIN"/>
    <property type="match status" value="1"/>
</dbReference>
<proteinExistence type="predicted"/>
<reference evidence="2" key="1">
    <citation type="submission" date="2022-06" db="EMBL/GenBank/DDBJ databases">
        <title>Uncovering the hologenomic basis of an extraordinary plant invasion.</title>
        <authorList>
            <person name="Bieker V.C."/>
            <person name="Martin M.D."/>
            <person name="Gilbert T."/>
            <person name="Hodgins K."/>
            <person name="Battlay P."/>
            <person name="Petersen B."/>
            <person name="Wilson J."/>
        </authorList>
    </citation>
    <scope>NUCLEOTIDE SEQUENCE</scope>
    <source>
        <strain evidence="2">AA19_3_7</strain>
        <tissue evidence="2">Leaf</tissue>
    </source>
</reference>
<dbReference type="InterPro" id="IPR025322">
    <property type="entry name" value="PADRE_dom"/>
</dbReference>